<sequence length="71" mass="8246">MAVCVQQRPTLWTVWVSATKRKLVFDTVWTNGPSETSRIHLLSSRLYKCILRGLHHAQEDLCNTEKLCDFI</sequence>
<comment type="caution">
    <text evidence="1">The sequence shown here is derived from an EMBL/GenBank/DDBJ whole genome shotgun (WGS) entry which is preliminary data.</text>
</comment>
<evidence type="ECO:0000313" key="2">
    <source>
        <dbReference type="Proteomes" id="UP000325313"/>
    </source>
</evidence>
<dbReference type="AlphaFoldDB" id="A0A5B0PIL9"/>
<protein>
    <submittedName>
        <fullName evidence="1">Uncharacterized protein</fullName>
    </submittedName>
</protein>
<organism evidence="1 2">
    <name type="scientific">Puccinia graminis f. sp. tritici</name>
    <dbReference type="NCBI Taxonomy" id="56615"/>
    <lineage>
        <taxon>Eukaryota</taxon>
        <taxon>Fungi</taxon>
        <taxon>Dikarya</taxon>
        <taxon>Basidiomycota</taxon>
        <taxon>Pucciniomycotina</taxon>
        <taxon>Pucciniomycetes</taxon>
        <taxon>Pucciniales</taxon>
        <taxon>Pucciniaceae</taxon>
        <taxon>Puccinia</taxon>
    </lineage>
</organism>
<dbReference type="EMBL" id="VDEP01000339">
    <property type="protein sequence ID" value="KAA1100793.1"/>
    <property type="molecule type" value="Genomic_DNA"/>
</dbReference>
<gene>
    <name evidence="1" type="ORF">PGTUg99_027619</name>
</gene>
<name>A0A5B0PIL9_PUCGR</name>
<proteinExistence type="predicted"/>
<reference evidence="1 2" key="1">
    <citation type="submission" date="2019-05" db="EMBL/GenBank/DDBJ databases">
        <title>Emergence of the Ug99 lineage of the wheat stem rust pathogen through somatic hybridization.</title>
        <authorList>
            <person name="Li F."/>
            <person name="Upadhyaya N.M."/>
            <person name="Sperschneider J."/>
            <person name="Matny O."/>
            <person name="Nguyen-Phuc H."/>
            <person name="Mago R."/>
            <person name="Raley C."/>
            <person name="Miller M.E."/>
            <person name="Silverstein K.A.T."/>
            <person name="Henningsen E."/>
            <person name="Hirsch C.D."/>
            <person name="Visser B."/>
            <person name="Pretorius Z.A."/>
            <person name="Steffenson B.J."/>
            <person name="Schwessinger B."/>
            <person name="Dodds P.N."/>
            <person name="Figueroa M."/>
        </authorList>
    </citation>
    <scope>NUCLEOTIDE SEQUENCE [LARGE SCALE GENOMIC DNA]</scope>
    <source>
        <strain evidence="1 2">Ug99</strain>
    </source>
</reference>
<accession>A0A5B0PIL9</accession>
<dbReference type="Proteomes" id="UP000325313">
    <property type="component" value="Unassembled WGS sequence"/>
</dbReference>
<evidence type="ECO:0000313" key="1">
    <source>
        <dbReference type="EMBL" id="KAA1100793.1"/>
    </source>
</evidence>